<comment type="caution">
    <text evidence="1">The sequence shown here is derived from an EMBL/GenBank/DDBJ whole genome shotgun (WGS) entry which is preliminary data.</text>
</comment>
<reference evidence="1 2" key="1">
    <citation type="journal article" date="2016" name="Nat. Commun.">
        <title>Thousands of microbial genomes shed light on interconnected biogeochemical processes in an aquifer system.</title>
        <authorList>
            <person name="Anantharaman K."/>
            <person name="Brown C.T."/>
            <person name="Hug L.A."/>
            <person name="Sharon I."/>
            <person name="Castelle C.J."/>
            <person name="Probst A.J."/>
            <person name="Thomas B.C."/>
            <person name="Singh A."/>
            <person name="Wilkins M.J."/>
            <person name="Karaoz U."/>
            <person name="Brodie E.L."/>
            <person name="Williams K.H."/>
            <person name="Hubbard S.S."/>
            <person name="Banfield J.F."/>
        </authorList>
    </citation>
    <scope>NUCLEOTIDE SEQUENCE [LARGE SCALE GENOMIC DNA]</scope>
</reference>
<protein>
    <submittedName>
        <fullName evidence="1">Uncharacterized protein</fullName>
    </submittedName>
</protein>
<organism evidence="1 2">
    <name type="scientific">Candidatus Sungbacteria bacterium RIFCSPHIGHO2_02_FULL_49_12</name>
    <dbReference type="NCBI Taxonomy" id="1802271"/>
    <lineage>
        <taxon>Bacteria</taxon>
        <taxon>Candidatus Sungiibacteriota</taxon>
    </lineage>
</organism>
<evidence type="ECO:0000313" key="1">
    <source>
        <dbReference type="EMBL" id="OHA01687.1"/>
    </source>
</evidence>
<evidence type="ECO:0000313" key="2">
    <source>
        <dbReference type="Proteomes" id="UP000177362"/>
    </source>
</evidence>
<dbReference type="Proteomes" id="UP000177362">
    <property type="component" value="Unassembled WGS sequence"/>
</dbReference>
<sequence>MRSARKSPRPWVKTARKEEKMALGDVIWQAGLVAGCPRGRVATEGATGEAMKIALNVYLVRWPGGYAVLSQSYREGYGMVGGWEAWEEITPYDPHPPYLDMNN</sequence>
<accession>A0A1G2KQI3</accession>
<name>A0A1G2KQI3_9BACT</name>
<dbReference type="AlphaFoldDB" id="A0A1G2KQI3"/>
<gene>
    <name evidence="1" type="ORF">A3C11_03045</name>
</gene>
<proteinExistence type="predicted"/>
<dbReference type="EMBL" id="MHQJ01000010">
    <property type="protein sequence ID" value="OHA01687.1"/>
    <property type="molecule type" value="Genomic_DNA"/>
</dbReference>